<dbReference type="EMBL" id="QHHQ01000004">
    <property type="protein sequence ID" value="RAH99762.1"/>
    <property type="molecule type" value="Genomic_DNA"/>
</dbReference>
<comment type="catalytic activity">
    <reaction evidence="1">
        <text>ATP + protein L-histidine = ADP + protein N-phospho-L-histidine.</text>
        <dbReference type="EC" id="2.7.13.3"/>
    </reaction>
</comment>
<dbReference type="Gene3D" id="3.30.450.20">
    <property type="entry name" value="PAS domain"/>
    <property type="match status" value="1"/>
</dbReference>
<evidence type="ECO:0000313" key="11">
    <source>
        <dbReference type="EMBL" id="RAH99762.1"/>
    </source>
</evidence>
<dbReference type="InterPro" id="IPR035965">
    <property type="entry name" value="PAS-like_dom_sf"/>
</dbReference>
<evidence type="ECO:0000259" key="8">
    <source>
        <dbReference type="PROSITE" id="PS50109"/>
    </source>
</evidence>
<dbReference type="SUPFAM" id="SSF52172">
    <property type="entry name" value="CheY-like"/>
    <property type="match status" value="2"/>
</dbReference>
<dbReference type="InterPro" id="IPR001789">
    <property type="entry name" value="Sig_transdc_resp-reg_receiver"/>
</dbReference>
<dbReference type="PROSITE" id="PS50110">
    <property type="entry name" value="RESPONSE_REGULATORY"/>
    <property type="match status" value="2"/>
</dbReference>
<gene>
    <name evidence="11" type="ORF">DLJ53_18535</name>
</gene>
<evidence type="ECO:0000259" key="9">
    <source>
        <dbReference type="PROSITE" id="PS50110"/>
    </source>
</evidence>
<dbReference type="Gene3D" id="3.40.50.2300">
    <property type="match status" value="2"/>
</dbReference>
<dbReference type="Gene3D" id="1.10.287.130">
    <property type="match status" value="1"/>
</dbReference>
<feature type="domain" description="Response regulatory" evidence="9">
    <location>
        <begin position="487"/>
        <end position="603"/>
    </location>
</feature>
<dbReference type="Proteomes" id="UP000249590">
    <property type="component" value="Unassembled WGS sequence"/>
</dbReference>
<dbReference type="InterPro" id="IPR004358">
    <property type="entry name" value="Sig_transdc_His_kin-like_C"/>
</dbReference>
<evidence type="ECO:0000256" key="1">
    <source>
        <dbReference type="ARBA" id="ARBA00000085"/>
    </source>
</evidence>
<dbReference type="InterPro" id="IPR036890">
    <property type="entry name" value="HATPase_C_sf"/>
</dbReference>
<dbReference type="InterPro" id="IPR003594">
    <property type="entry name" value="HATPase_dom"/>
</dbReference>
<dbReference type="PANTHER" id="PTHR43047:SF72">
    <property type="entry name" value="OSMOSENSING HISTIDINE PROTEIN KINASE SLN1"/>
    <property type="match status" value="1"/>
</dbReference>
<feature type="domain" description="Histidine kinase" evidence="8">
    <location>
        <begin position="249"/>
        <end position="467"/>
    </location>
</feature>
<dbReference type="Pfam" id="PF13188">
    <property type="entry name" value="PAS_8"/>
    <property type="match status" value="1"/>
</dbReference>
<protein>
    <recommendedName>
        <fullName evidence="2">histidine kinase</fullName>
        <ecNumber evidence="2">2.7.13.3</ecNumber>
    </recommendedName>
</protein>
<dbReference type="CDD" id="cd00082">
    <property type="entry name" value="HisKA"/>
    <property type="match status" value="1"/>
</dbReference>
<dbReference type="PROSITE" id="PS50112">
    <property type="entry name" value="PAS"/>
    <property type="match status" value="1"/>
</dbReference>
<evidence type="ECO:0000259" key="10">
    <source>
        <dbReference type="PROSITE" id="PS50112"/>
    </source>
</evidence>
<evidence type="ECO:0000313" key="12">
    <source>
        <dbReference type="Proteomes" id="UP000249590"/>
    </source>
</evidence>
<dbReference type="PRINTS" id="PR00344">
    <property type="entry name" value="BCTRLSENSOR"/>
</dbReference>
<accession>A0A8B2NR12</accession>
<evidence type="ECO:0000256" key="7">
    <source>
        <dbReference type="SAM" id="Coils"/>
    </source>
</evidence>
<dbReference type="SMART" id="SM00448">
    <property type="entry name" value="REC"/>
    <property type="match status" value="2"/>
</dbReference>
<feature type="modified residue" description="4-aspartylphosphate" evidence="6">
    <location>
        <position position="538"/>
    </location>
</feature>
<keyword evidence="4" id="KW-0808">Transferase</keyword>
<dbReference type="OrthoDB" id="9796100at2"/>
<keyword evidence="12" id="KW-1185">Reference proteome</keyword>
<dbReference type="InterPro" id="IPR000014">
    <property type="entry name" value="PAS"/>
</dbReference>
<dbReference type="Pfam" id="PF00072">
    <property type="entry name" value="Response_reg"/>
    <property type="match status" value="2"/>
</dbReference>
<dbReference type="GO" id="GO:0005886">
    <property type="term" value="C:plasma membrane"/>
    <property type="evidence" value="ECO:0007669"/>
    <property type="project" value="TreeGrafter"/>
</dbReference>
<dbReference type="GO" id="GO:0009927">
    <property type="term" value="F:histidine phosphotransfer kinase activity"/>
    <property type="evidence" value="ECO:0007669"/>
    <property type="project" value="TreeGrafter"/>
</dbReference>
<reference evidence="11 12" key="1">
    <citation type="submission" date="2018-05" db="EMBL/GenBank/DDBJ databases">
        <title>Acuticoccus sediminis sp. nov., isolated from deep-sea sediment of Indian Ocean.</title>
        <authorList>
            <person name="Liu X."/>
            <person name="Lai Q."/>
            <person name="Du Y."/>
            <person name="Sun F."/>
            <person name="Zhang X."/>
            <person name="Wang S."/>
            <person name="Shao Z."/>
        </authorList>
    </citation>
    <scope>NUCLEOTIDE SEQUENCE [LARGE SCALE GENOMIC DNA]</scope>
    <source>
        <strain evidence="11 12">PTG4-2</strain>
    </source>
</reference>
<dbReference type="AlphaFoldDB" id="A0A8B2NR12"/>
<feature type="modified residue" description="4-aspartylphosphate" evidence="6">
    <location>
        <position position="60"/>
    </location>
</feature>
<dbReference type="SUPFAM" id="SSF55785">
    <property type="entry name" value="PYP-like sensor domain (PAS domain)"/>
    <property type="match status" value="1"/>
</dbReference>
<evidence type="ECO:0000256" key="2">
    <source>
        <dbReference type="ARBA" id="ARBA00012438"/>
    </source>
</evidence>
<sequence length="605" mass="66245">MYPNDEAKSLLLVEDNPADAELTAAVLEGADVTFEILTASSLQEALRLLGEEEIDAVVLDLNLPDSQGLDTLKRLRARHHDVAIVVVSGANPPGLRGGVLAEGAQDFIWKNEPDANFLARCILYAVERHRAQEAHRSVRQLLDANPDAMIVVDGGGIVRYINKAAEELLYEGSNLIGEWLGFSSGERLTEIQVLTGDKPRTCEMKVADIEWGGQRATLAAIRDVTENRLLAEQVRAAQKMEAIGVLAGGVAHDFNNLLVVIMGNLEFLREDIEDEEQQLMLSRIETATERARTLTRQLLAMSRRQPSRPVVVRPNDLLIKSYTMLRPSFPKDIELVFIPAEEIWNIRIDPSEFDQILMNLAFNAKHALPHGGRVQVDLANETFGETVSSLAPGQYVRVRVSDNGTGIAPDHLAKIFEPFFSTKVAGTGTGLGLAICQGIARKAGGDIVVTSEIGVGSSFSVLIPRSLDAVTTLESHSELPQIVGDETVLVVEDDAAVAGSIMQALQMRGFRTIHVDDGEKATRVLTDASETIHLVLSDVVMPRMGGVELARWLARNRPDMKVVLATGYADNVDALRAENNPLHEFLFKPFAPTDLIATVRRMLDR</sequence>
<dbReference type="Pfam" id="PF02518">
    <property type="entry name" value="HATPase_c"/>
    <property type="match status" value="1"/>
</dbReference>
<keyword evidence="5 11" id="KW-0418">Kinase</keyword>
<dbReference type="InterPro" id="IPR011006">
    <property type="entry name" value="CheY-like_superfamily"/>
</dbReference>
<comment type="caution">
    <text evidence="11">The sequence shown here is derived from an EMBL/GenBank/DDBJ whole genome shotgun (WGS) entry which is preliminary data.</text>
</comment>
<feature type="domain" description="PAS" evidence="10">
    <location>
        <begin position="134"/>
        <end position="169"/>
    </location>
</feature>
<dbReference type="PROSITE" id="PS50109">
    <property type="entry name" value="HIS_KIN"/>
    <property type="match status" value="1"/>
</dbReference>
<dbReference type="CDD" id="cd00156">
    <property type="entry name" value="REC"/>
    <property type="match status" value="1"/>
</dbReference>
<name>A0A8B2NR12_9HYPH</name>
<dbReference type="InterPro" id="IPR003661">
    <property type="entry name" value="HisK_dim/P_dom"/>
</dbReference>
<dbReference type="Pfam" id="PF00512">
    <property type="entry name" value="HisKA"/>
    <property type="match status" value="1"/>
</dbReference>
<evidence type="ECO:0000256" key="3">
    <source>
        <dbReference type="ARBA" id="ARBA00022553"/>
    </source>
</evidence>
<dbReference type="EC" id="2.7.13.3" evidence="2"/>
<dbReference type="SUPFAM" id="SSF55874">
    <property type="entry name" value="ATPase domain of HSP90 chaperone/DNA topoisomerase II/histidine kinase"/>
    <property type="match status" value="1"/>
</dbReference>
<dbReference type="Gene3D" id="3.30.565.10">
    <property type="entry name" value="Histidine kinase-like ATPase, C-terminal domain"/>
    <property type="match status" value="1"/>
</dbReference>
<evidence type="ECO:0000256" key="4">
    <source>
        <dbReference type="ARBA" id="ARBA00022679"/>
    </source>
</evidence>
<dbReference type="InterPro" id="IPR005467">
    <property type="entry name" value="His_kinase_dom"/>
</dbReference>
<keyword evidence="7" id="KW-0175">Coiled coil</keyword>
<dbReference type="PANTHER" id="PTHR43047">
    <property type="entry name" value="TWO-COMPONENT HISTIDINE PROTEIN KINASE"/>
    <property type="match status" value="1"/>
</dbReference>
<evidence type="ECO:0000256" key="5">
    <source>
        <dbReference type="ARBA" id="ARBA00022777"/>
    </source>
</evidence>
<dbReference type="GO" id="GO:0000155">
    <property type="term" value="F:phosphorelay sensor kinase activity"/>
    <property type="evidence" value="ECO:0007669"/>
    <property type="project" value="InterPro"/>
</dbReference>
<dbReference type="RefSeq" id="WP_111348011.1">
    <property type="nucleotide sequence ID" value="NZ_QHHQ01000004.1"/>
</dbReference>
<proteinExistence type="predicted"/>
<feature type="coiled-coil region" evidence="7">
    <location>
        <begin position="258"/>
        <end position="304"/>
    </location>
</feature>
<keyword evidence="3 6" id="KW-0597">Phosphoprotein</keyword>
<dbReference type="SMART" id="SM00387">
    <property type="entry name" value="HATPase_c"/>
    <property type="match status" value="1"/>
</dbReference>
<dbReference type="SMART" id="SM00388">
    <property type="entry name" value="HisKA"/>
    <property type="match status" value="1"/>
</dbReference>
<dbReference type="InterPro" id="IPR036097">
    <property type="entry name" value="HisK_dim/P_sf"/>
</dbReference>
<feature type="domain" description="Response regulatory" evidence="9">
    <location>
        <begin position="9"/>
        <end position="125"/>
    </location>
</feature>
<dbReference type="SUPFAM" id="SSF47384">
    <property type="entry name" value="Homodimeric domain of signal transducing histidine kinase"/>
    <property type="match status" value="1"/>
</dbReference>
<organism evidence="11 12">
    <name type="scientific">Acuticoccus sediminis</name>
    <dbReference type="NCBI Taxonomy" id="2184697"/>
    <lineage>
        <taxon>Bacteria</taxon>
        <taxon>Pseudomonadati</taxon>
        <taxon>Pseudomonadota</taxon>
        <taxon>Alphaproteobacteria</taxon>
        <taxon>Hyphomicrobiales</taxon>
        <taxon>Amorphaceae</taxon>
        <taxon>Acuticoccus</taxon>
    </lineage>
</organism>
<evidence type="ECO:0000256" key="6">
    <source>
        <dbReference type="PROSITE-ProRule" id="PRU00169"/>
    </source>
</evidence>